<name>A0A8S1NUL9_9CILI</name>
<keyword evidence="2" id="KW-1185">Reference proteome</keyword>
<evidence type="ECO:0000313" key="2">
    <source>
        <dbReference type="Proteomes" id="UP000692954"/>
    </source>
</evidence>
<gene>
    <name evidence="1" type="ORF">PSON_ATCC_30995.1.T0660122</name>
</gene>
<comment type="caution">
    <text evidence="1">The sequence shown here is derived from an EMBL/GenBank/DDBJ whole genome shotgun (WGS) entry which is preliminary data.</text>
</comment>
<dbReference type="Proteomes" id="UP000692954">
    <property type="component" value="Unassembled WGS sequence"/>
</dbReference>
<organism evidence="1 2">
    <name type="scientific">Paramecium sonneborni</name>
    <dbReference type="NCBI Taxonomy" id="65129"/>
    <lineage>
        <taxon>Eukaryota</taxon>
        <taxon>Sar</taxon>
        <taxon>Alveolata</taxon>
        <taxon>Ciliophora</taxon>
        <taxon>Intramacronucleata</taxon>
        <taxon>Oligohymenophorea</taxon>
        <taxon>Peniculida</taxon>
        <taxon>Parameciidae</taxon>
        <taxon>Paramecium</taxon>
    </lineage>
</organism>
<accession>A0A8S1NUL9</accession>
<proteinExistence type="predicted"/>
<evidence type="ECO:0000313" key="1">
    <source>
        <dbReference type="EMBL" id="CAD8096358.1"/>
    </source>
</evidence>
<dbReference type="AlphaFoldDB" id="A0A8S1NUL9"/>
<reference evidence="1" key="1">
    <citation type="submission" date="2021-01" db="EMBL/GenBank/DDBJ databases">
        <authorList>
            <consortium name="Genoscope - CEA"/>
            <person name="William W."/>
        </authorList>
    </citation>
    <scope>NUCLEOTIDE SEQUENCE</scope>
</reference>
<sequence length="173" mass="20653">MFKVQDIVNGWEIENSPDFGDIFQSLKIQIYSKPQEQIENEKQVQKVIKLKEIEIPRERKQRVKSSYFEQQIVSNKKEQRLKLYPIQHISLVQPGQLPYRDQNNSILTHRFKQANSLNYAMRRKSAYLQSILKQVNYLVNEKRFTKLRSGSVMSVNQSPRWFGTPNLYNKYIQ</sequence>
<dbReference type="EMBL" id="CAJJDN010000066">
    <property type="protein sequence ID" value="CAD8096358.1"/>
    <property type="molecule type" value="Genomic_DNA"/>
</dbReference>
<protein>
    <submittedName>
        <fullName evidence="1">Uncharacterized protein</fullName>
    </submittedName>
</protein>